<dbReference type="EMBL" id="JASCZI010003305">
    <property type="protein sequence ID" value="MED6116755.1"/>
    <property type="molecule type" value="Genomic_DNA"/>
</dbReference>
<keyword evidence="3" id="KW-1185">Reference proteome</keyword>
<sequence>CNHHEPFVTSSPRSLHYSSTLPRRHCSPARRRFVVSAHCYFIVSGRPSSLLVAASIS</sequence>
<feature type="region of interest" description="Disordered" evidence="1">
    <location>
        <begin position="1"/>
        <end position="20"/>
    </location>
</feature>
<gene>
    <name evidence="2" type="ORF">PIB30_103176</name>
</gene>
<feature type="non-terminal residue" evidence="2">
    <location>
        <position position="1"/>
    </location>
</feature>
<feature type="non-terminal residue" evidence="2">
    <location>
        <position position="57"/>
    </location>
</feature>
<feature type="compositionally biased region" description="Polar residues" evidence="1">
    <location>
        <begin position="8"/>
        <end position="20"/>
    </location>
</feature>
<proteinExistence type="predicted"/>
<accession>A0ABU6QXC4</accession>
<comment type="caution">
    <text evidence="2">The sequence shown here is derived from an EMBL/GenBank/DDBJ whole genome shotgun (WGS) entry which is preliminary data.</text>
</comment>
<name>A0ABU6QXC4_9FABA</name>
<protein>
    <submittedName>
        <fullName evidence="2">Uncharacterized protein</fullName>
    </submittedName>
</protein>
<evidence type="ECO:0000313" key="2">
    <source>
        <dbReference type="EMBL" id="MED6116755.1"/>
    </source>
</evidence>
<reference evidence="2 3" key="1">
    <citation type="journal article" date="2023" name="Plants (Basel)">
        <title>Bridging the Gap: Combining Genomics and Transcriptomics Approaches to Understand Stylosanthes scabra, an Orphan Legume from the Brazilian Caatinga.</title>
        <authorList>
            <person name="Ferreira-Neto J.R.C."/>
            <person name="da Silva M.D."/>
            <person name="Binneck E."/>
            <person name="de Melo N.F."/>
            <person name="da Silva R.H."/>
            <person name="de Melo A.L.T.M."/>
            <person name="Pandolfi V."/>
            <person name="Bustamante F.O."/>
            <person name="Brasileiro-Vidal A.C."/>
            <person name="Benko-Iseppon A.M."/>
        </authorList>
    </citation>
    <scope>NUCLEOTIDE SEQUENCE [LARGE SCALE GENOMIC DNA]</scope>
    <source>
        <tissue evidence="2">Leaves</tissue>
    </source>
</reference>
<evidence type="ECO:0000313" key="3">
    <source>
        <dbReference type="Proteomes" id="UP001341840"/>
    </source>
</evidence>
<evidence type="ECO:0000256" key="1">
    <source>
        <dbReference type="SAM" id="MobiDB-lite"/>
    </source>
</evidence>
<dbReference type="Proteomes" id="UP001341840">
    <property type="component" value="Unassembled WGS sequence"/>
</dbReference>
<organism evidence="2 3">
    <name type="scientific">Stylosanthes scabra</name>
    <dbReference type="NCBI Taxonomy" id="79078"/>
    <lineage>
        <taxon>Eukaryota</taxon>
        <taxon>Viridiplantae</taxon>
        <taxon>Streptophyta</taxon>
        <taxon>Embryophyta</taxon>
        <taxon>Tracheophyta</taxon>
        <taxon>Spermatophyta</taxon>
        <taxon>Magnoliopsida</taxon>
        <taxon>eudicotyledons</taxon>
        <taxon>Gunneridae</taxon>
        <taxon>Pentapetalae</taxon>
        <taxon>rosids</taxon>
        <taxon>fabids</taxon>
        <taxon>Fabales</taxon>
        <taxon>Fabaceae</taxon>
        <taxon>Papilionoideae</taxon>
        <taxon>50 kb inversion clade</taxon>
        <taxon>dalbergioids sensu lato</taxon>
        <taxon>Dalbergieae</taxon>
        <taxon>Pterocarpus clade</taxon>
        <taxon>Stylosanthes</taxon>
    </lineage>
</organism>